<dbReference type="VEuPathDB" id="FungiDB:MYCTH_64095"/>
<dbReference type="PANTHER" id="PTHR40081:SF1">
    <property type="entry name" value="TAT PATHWAY SIGNAL SEQUENCE DOMAIN PROTEIN"/>
    <property type="match status" value="1"/>
</dbReference>
<keyword evidence="2" id="KW-0732">Signal</keyword>
<dbReference type="InParanoid" id="G2Q550"/>
<dbReference type="Pfam" id="PF19501">
    <property type="entry name" value="PcRGLX_1st"/>
    <property type="match status" value="1"/>
</dbReference>
<dbReference type="InterPro" id="IPR048330">
    <property type="entry name" value="PcRGLX/YetA_2nd"/>
</dbReference>
<feature type="domain" description="PcRGLX/YetA-like N-terminal RIFT barrel" evidence="3">
    <location>
        <begin position="27"/>
        <end position="106"/>
    </location>
</feature>
<gene>
    <name evidence="6" type="ORF">MYCTH_64095</name>
</gene>
<evidence type="ECO:0008006" key="8">
    <source>
        <dbReference type="Google" id="ProtNLM"/>
    </source>
</evidence>
<dbReference type="InterPro" id="IPR048331">
    <property type="entry name" value="PcRGLX/YetA_3rd"/>
</dbReference>
<dbReference type="OrthoDB" id="4798501at2759"/>
<dbReference type="KEGG" id="mtm:MYCTH_64095"/>
<feature type="region of interest" description="Disordered" evidence="1">
    <location>
        <begin position="110"/>
        <end position="133"/>
    </location>
</feature>
<dbReference type="HOGENOM" id="CLU_005777_0_0_1"/>
<dbReference type="PANTHER" id="PTHR40081">
    <property type="entry name" value="CONCANAVALIN A-LIKE LECTIN/GLUCANASE"/>
    <property type="match status" value="1"/>
</dbReference>
<dbReference type="RefSeq" id="XP_003659833.1">
    <property type="nucleotide sequence ID" value="XM_003659785.1"/>
</dbReference>
<dbReference type="AlphaFoldDB" id="G2Q550"/>
<protein>
    <recommendedName>
        <fullName evidence="8">Tat pathway signal sequence domain protein</fullName>
    </recommendedName>
</protein>
<evidence type="ECO:0000313" key="7">
    <source>
        <dbReference type="Proteomes" id="UP000007322"/>
    </source>
</evidence>
<feature type="compositionally biased region" description="Basic residues" evidence="1">
    <location>
        <begin position="111"/>
        <end position="121"/>
    </location>
</feature>
<feature type="chain" id="PRO_5003435970" description="Tat pathway signal sequence domain protein" evidence="2">
    <location>
        <begin position="18"/>
        <end position="953"/>
    </location>
</feature>
<dbReference type="eggNOG" id="ENOG502RK4D">
    <property type="taxonomic scope" value="Eukaryota"/>
</dbReference>
<evidence type="ECO:0000256" key="2">
    <source>
        <dbReference type="SAM" id="SignalP"/>
    </source>
</evidence>
<dbReference type="GeneID" id="11511607"/>
<evidence type="ECO:0000259" key="5">
    <source>
        <dbReference type="Pfam" id="PF21346"/>
    </source>
</evidence>
<sequence length="953" mass="104954">MARATCLLALLGVLGRAAPLNNSSSSSVKVSWIGDAPSQNLGTTFGLPWPQGKYRPGEVDFQISDGQNPLPLQSWVTGYWRDGSIKWSAHAIPRTDKVADEYTIEATPVSKRNHNRERKRPNQTTKLSVKDGSKEVTVDTGKITVSFPKQGRYLVSSIKTSGGKTVGKDGRLVLYSQDGVPETADDRADAKIERYKFESKIEEVTVSKNDGKDNNNNDSVRALVTVRGNHTAIAKGSSSSAHGDWLPFVVRFYLYADSDAIRLVHSITFDGRYDRDFISGLGIQFRVPLGGEELYNRHVRLAGTDGGFLNEAVKGITGLRRDPGAAVRTAQIEGKALPAESTWDTRVSSRLRWIPAWNDYRLSQLSPDGFTLKKRTKAGQSWVKIPGGTRAGGLAYLGGATRGGLAVALRDFWKRYPTGLDVSGAASDDEGQITLWLYSPEAEPLDLRPYHDGMGQDTYEKQLDALEITYEDYEGGFDTPYGIARTSEVFLFAFEATPPSDELAERNALAQVPPALAASPGYIRETKALGSYWALPENDDDGNAAASSSSSPGARARAKIETNLDFLVRHYQKEVEARRWYGFLDHGDVMHTYDADRHQWRYDVGGYAWDNSELSPDLFVWQYFLRTGRADVYRFAEALTRHTGEVDSYHIGDWKGLGTRHGVAHWADSAKQARISQPQYRKYFFYLSGGDERTGELLEHTLDADKTYGILDPQRKVRTDGWKPSPGAPVTFGLGTDWAALAAGWLIEWERRGPRWEEARRKLEGTAAGIAALRNGFVTGSGSYVIENGTLLPPPADPANEGVVAISHLNAVFGMPEVVSELLEYWGDEAPAGFRAAWLDYAYYYGATAEEQRARYGAAFSGVSLRQAHSRLAAYYAVAAGPEYNATVAARAWDAFRTGDGIPESQEFVSTRVQGSAVLHPVDEAAWLATNDFAQYGLASIQNLAYIGDSLED</sequence>
<evidence type="ECO:0000313" key="6">
    <source>
        <dbReference type="EMBL" id="AEO54588.1"/>
    </source>
</evidence>
<reference evidence="6 7" key="1">
    <citation type="journal article" date="2011" name="Nat. Biotechnol.">
        <title>Comparative genomic analysis of the thermophilic biomass-degrading fungi Myceliophthora thermophila and Thielavia terrestris.</title>
        <authorList>
            <person name="Berka R.M."/>
            <person name="Grigoriev I.V."/>
            <person name="Otillar R."/>
            <person name="Salamov A."/>
            <person name="Grimwood J."/>
            <person name="Reid I."/>
            <person name="Ishmael N."/>
            <person name="John T."/>
            <person name="Darmond C."/>
            <person name="Moisan M.-C."/>
            <person name="Henrissat B."/>
            <person name="Coutinho P.M."/>
            <person name="Lombard V."/>
            <person name="Natvig D.O."/>
            <person name="Lindquist E."/>
            <person name="Schmutz J."/>
            <person name="Lucas S."/>
            <person name="Harris P."/>
            <person name="Powlowski J."/>
            <person name="Bellemare A."/>
            <person name="Taylor D."/>
            <person name="Butler G."/>
            <person name="de Vries R.P."/>
            <person name="Allijn I.E."/>
            <person name="van den Brink J."/>
            <person name="Ushinsky S."/>
            <person name="Storms R."/>
            <person name="Powell A.J."/>
            <person name="Paulsen I.T."/>
            <person name="Elbourne L.D.H."/>
            <person name="Baker S.E."/>
            <person name="Magnuson J."/>
            <person name="LaBoissiere S."/>
            <person name="Clutterbuck A.J."/>
            <person name="Martinez D."/>
            <person name="Wogulis M."/>
            <person name="de Leon A.L."/>
            <person name="Rey M.W."/>
            <person name="Tsang A."/>
        </authorList>
    </citation>
    <scope>NUCLEOTIDE SEQUENCE [LARGE SCALE GENOMIC DNA]</scope>
    <source>
        <strain evidence="7">ATCC 42464 / BCRC 31852 / DSM 1799</strain>
    </source>
</reference>
<evidence type="ECO:0000259" key="4">
    <source>
        <dbReference type="Pfam" id="PF21345"/>
    </source>
</evidence>
<organism evidence="6 7">
    <name type="scientific">Thermothelomyces thermophilus (strain ATCC 42464 / BCRC 31852 / DSM 1799)</name>
    <name type="common">Sporotrichum thermophile</name>
    <dbReference type="NCBI Taxonomy" id="573729"/>
    <lineage>
        <taxon>Eukaryota</taxon>
        <taxon>Fungi</taxon>
        <taxon>Dikarya</taxon>
        <taxon>Ascomycota</taxon>
        <taxon>Pezizomycotina</taxon>
        <taxon>Sordariomycetes</taxon>
        <taxon>Sordariomycetidae</taxon>
        <taxon>Sordariales</taxon>
        <taxon>Chaetomiaceae</taxon>
        <taxon>Thermothelomyces</taxon>
    </lineage>
</organism>
<accession>G2Q550</accession>
<evidence type="ECO:0000259" key="3">
    <source>
        <dbReference type="Pfam" id="PF19501"/>
    </source>
</evidence>
<keyword evidence="7" id="KW-1185">Reference proteome</keyword>
<feature type="domain" description="PcRGLX/YetA-like C-terminal alpha/alpha toroid" evidence="5">
    <location>
        <begin position="513"/>
        <end position="951"/>
    </location>
</feature>
<proteinExistence type="predicted"/>
<dbReference type="Pfam" id="PF21345">
    <property type="entry name" value="PcRGLX_2nd"/>
    <property type="match status" value="1"/>
</dbReference>
<name>G2Q550_THET4</name>
<dbReference type="OMA" id="MDLRFYH"/>
<feature type="domain" description="PcRGLX/YetA-like central beta-sandwich" evidence="4">
    <location>
        <begin position="128"/>
        <end position="505"/>
    </location>
</feature>
<dbReference type="Proteomes" id="UP000007322">
    <property type="component" value="Chromosome 1"/>
</dbReference>
<dbReference type="EMBL" id="CP003002">
    <property type="protein sequence ID" value="AEO54588.1"/>
    <property type="molecule type" value="Genomic_DNA"/>
</dbReference>
<evidence type="ECO:0000256" key="1">
    <source>
        <dbReference type="SAM" id="MobiDB-lite"/>
    </source>
</evidence>
<dbReference type="InterPro" id="IPR048329">
    <property type="entry name" value="PcRGLX_1st"/>
</dbReference>
<dbReference type="Pfam" id="PF21346">
    <property type="entry name" value="PcRGLX_3rd"/>
    <property type="match status" value="1"/>
</dbReference>
<feature type="signal peptide" evidence="2">
    <location>
        <begin position="1"/>
        <end position="17"/>
    </location>
</feature>
<dbReference type="InterPro" id="IPR045793">
    <property type="entry name" value="PcRGLX/YetA-like"/>
</dbReference>